<comment type="caution">
    <text evidence="2">The sequence shown here is derived from an EMBL/GenBank/DDBJ whole genome shotgun (WGS) entry which is preliminary data.</text>
</comment>
<proteinExistence type="predicted"/>
<accession>A0A9D4BET0</accession>
<keyword evidence="4" id="KW-1185">Reference proteome</keyword>
<evidence type="ECO:0000256" key="1">
    <source>
        <dbReference type="SAM" id="MobiDB-lite"/>
    </source>
</evidence>
<dbReference type="EMBL" id="JAIWYP010000044">
    <property type="protein sequence ID" value="KAH3691119.1"/>
    <property type="molecule type" value="Genomic_DNA"/>
</dbReference>
<dbReference type="Proteomes" id="UP000828390">
    <property type="component" value="Unassembled WGS sequence"/>
</dbReference>
<feature type="compositionally biased region" description="Polar residues" evidence="1">
    <location>
        <begin position="19"/>
        <end position="29"/>
    </location>
</feature>
<feature type="compositionally biased region" description="Basic and acidic residues" evidence="1">
    <location>
        <begin position="46"/>
        <end position="57"/>
    </location>
</feature>
<protein>
    <submittedName>
        <fullName evidence="2">Uncharacterized protein</fullName>
    </submittedName>
</protein>
<evidence type="ECO:0000313" key="3">
    <source>
        <dbReference type="EMBL" id="KAH3691121.1"/>
    </source>
</evidence>
<reference evidence="2" key="1">
    <citation type="journal article" date="2019" name="bioRxiv">
        <title>The Genome of the Zebra Mussel, Dreissena polymorpha: A Resource for Invasive Species Research.</title>
        <authorList>
            <person name="McCartney M.A."/>
            <person name="Auch B."/>
            <person name="Kono T."/>
            <person name="Mallez S."/>
            <person name="Zhang Y."/>
            <person name="Obille A."/>
            <person name="Becker A."/>
            <person name="Abrahante J.E."/>
            <person name="Garbe J."/>
            <person name="Badalamenti J.P."/>
            <person name="Herman A."/>
            <person name="Mangelson H."/>
            <person name="Liachko I."/>
            <person name="Sullivan S."/>
            <person name="Sone E.D."/>
            <person name="Koren S."/>
            <person name="Silverstein K.A.T."/>
            <person name="Beckman K.B."/>
            <person name="Gohl D.M."/>
        </authorList>
    </citation>
    <scope>NUCLEOTIDE SEQUENCE</scope>
    <source>
        <strain evidence="2">Duluth1</strain>
        <tissue evidence="2">Whole animal</tissue>
    </source>
</reference>
<sequence length="85" mass="9800">MSTANTDSEEELKGKRRTFSVSDSIINEAQKNEKSEKQKKKKSKQKRNDKYCGKHESETEDAIDEASEMNIINKKLEKLGELHID</sequence>
<dbReference type="EMBL" id="JAIWYP010000044">
    <property type="protein sequence ID" value="KAH3691121.1"/>
    <property type="molecule type" value="Genomic_DNA"/>
</dbReference>
<organism evidence="2 4">
    <name type="scientific">Dreissena polymorpha</name>
    <name type="common">Zebra mussel</name>
    <name type="synonym">Mytilus polymorpha</name>
    <dbReference type="NCBI Taxonomy" id="45954"/>
    <lineage>
        <taxon>Eukaryota</taxon>
        <taxon>Metazoa</taxon>
        <taxon>Spiralia</taxon>
        <taxon>Lophotrochozoa</taxon>
        <taxon>Mollusca</taxon>
        <taxon>Bivalvia</taxon>
        <taxon>Autobranchia</taxon>
        <taxon>Heteroconchia</taxon>
        <taxon>Euheterodonta</taxon>
        <taxon>Imparidentia</taxon>
        <taxon>Neoheterodontei</taxon>
        <taxon>Myida</taxon>
        <taxon>Dreissenoidea</taxon>
        <taxon>Dreissenidae</taxon>
        <taxon>Dreissena</taxon>
    </lineage>
</organism>
<feature type="region of interest" description="Disordered" evidence="1">
    <location>
        <begin position="1"/>
        <end position="60"/>
    </location>
</feature>
<gene>
    <name evidence="2" type="ORF">DPMN_194079</name>
    <name evidence="3" type="ORF">DPMN_194081</name>
</gene>
<dbReference type="AlphaFoldDB" id="A0A9D4BET0"/>
<name>A0A9D4BET0_DREPO</name>
<evidence type="ECO:0000313" key="4">
    <source>
        <dbReference type="Proteomes" id="UP000828390"/>
    </source>
</evidence>
<reference evidence="2" key="2">
    <citation type="submission" date="2020-11" db="EMBL/GenBank/DDBJ databases">
        <authorList>
            <person name="McCartney M.A."/>
            <person name="Auch B."/>
            <person name="Kono T."/>
            <person name="Mallez S."/>
            <person name="Becker A."/>
            <person name="Gohl D.M."/>
            <person name="Silverstein K.A.T."/>
            <person name="Koren S."/>
            <person name="Bechman K.B."/>
            <person name="Herman A."/>
            <person name="Abrahante J.E."/>
            <person name="Garbe J."/>
        </authorList>
    </citation>
    <scope>NUCLEOTIDE SEQUENCE</scope>
    <source>
        <strain evidence="2">Duluth1</strain>
        <tissue evidence="2">Whole animal</tissue>
    </source>
</reference>
<evidence type="ECO:0000313" key="2">
    <source>
        <dbReference type="EMBL" id="KAH3691119.1"/>
    </source>
</evidence>